<dbReference type="Proteomes" id="UP000505077">
    <property type="component" value="Unassembled WGS sequence"/>
</dbReference>
<dbReference type="InterPro" id="IPR001387">
    <property type="entry name" value="Cro/C1-type_HTH"/>
</dbReference>
<evidence type="ECO:0000256" key="4">
    <source>
        <dbReference type="SAM" id="MobiDB-lite"/>
    </source>
</evidence>
<sequence length="297" mass="32446">MSTTNKGLGRGLDALFGGNAQPDGTTFLTTTLPAASLTPNPHQPRQHFDPDSLAELAESIKMQGIIQPLLVRPRADGKTWEIVAGERRWRAAQLAGLEELPVFVRDLSDTEVMAAALIENLQREDLNPMEEAQALHELRDALNLTQEEVAARLGKSRPTVTNALRLLQLPPTAQTNLRNSSISAGHARCLLGIEGAEPAEELCKRIITHKLTVREAEEAVSAWKKSGTFPWETSDDADTATPRASRKKSPEMRKLQKNLSQSLNCTVAISGDTSAGRISLAYASKTQFNALLEILKR</sequence>
<dbReference type="InterPro" id="IPR050336">
    <property type="entry name" value="Chromosome_partition/occlusion"/>
</dbReference>
<dbReference type="Gene3D" id="1.10.10.2830">
    <property type="match status" value="1"/>
</dbReference>
<dbReference type="Pfam" id="PF17762">
    <property type="entry name" value="HTH_ParB"/>
    <property type="match status" value="1"/>
</dbReference>
<dbReference type="CDD" id="cd16393">
    <property type="entry name" value="SPO0J_N"/>
    <property type="match status" value="1"/>
</dbReference>
<dbReference type="GO" id="GO:0005694">
    <property type="term" value="C:chromosome"/>
    <property type="evidence" value="ECO:0007669"/>
    <property type="project" value="TreeGrafter"/>
</dbReference>
<dbReference type="InterPro" id="IPR041468">
    <property type="entry name" value="HTH_ParB/Spo0J"/>
</dbReference>
<feature type="domain" description="HTH cro/C1-type" evidence="5">
    <location>
        <begin position="135"/>
        <end position="162"/>
    </location>
</feature>
<protein>
    <submittedName>
        <fullName evidence="6">Chromosome partitioning protein ParB</fullName>
    </submittedName>
</protein>
<dbReference type="GO" id="GO:0045881">
    <property type="term" value="P:positive regulation of sporulation resulting in formation of a cellular spore"/>
    <property type="evidence" value="ECO:0007669"/>
    <property type="project" value="TreeGrafter"/>
</dbReference>
<evidence type="ECO:0000259" key="5">
    <source>
        <dbReference type="PROSITE" id="PS50943"/>
    </source>
</evidence>
<dbReference type="GO" id="GO:0007059">
    <property type="term" value="P:chromosome segregation"/>
    <property type="evidence" value="ECO:0007669"/>
    <property type="project" value="UniProtKB-KW"/>
</dbReference>
<proteinExistence type="inferred from homology"/>
<evidence type="ECO:0000313" key="6">
    <source>
        <dbReference type="EMBL" id="GFH63247.1"/>
    </source>
</evidence>
<keyword evidence="3" id="KW-0238">DNA-binding</keyword>
<evidence type="ECO:0000313" key="7">
    <source>
        <dbReference type="Proteomes" id="UP000505077"/>
    </source>
</evidence>
<comment type="caution">
    <text evidence="6">The sequence shown here is derived from an EMBL/GenBank/DDBJ whole genome shotgun (WGS) entry which is preliminary data.</text>
</comment>
<dbReference type="PANTHER" id="PTHR33375">
    <property type="entry name" value="CHROMOSOME-PARTITIONING PROTEIN PARB-RELATED"/>
    <property type="match status" value="1"/>
</dbReference>
<dbReference type="SMART" id="SM00470">
    <property type="entry name" value="ParB"/>
    <property type="match status" value="1"/>
</dbReference>
<dbReference type="SUPFAM" id="SSF110849">
    <property type="entry name" value="ParB/Sulfiredoxin"/>
    <property type="match status" value="1"/>
</dbReference>
<gene>
    <name evidence="6" type="primary">parB</name>
    <name evidence="6" type="ORF">ZNDK_1018</name>
</gene>
<dbReference type="Gene3D" id="3.90.1530.30">
    <property type="match status" value="1"/>
</dbReference>
<reference evidence="6 7" key="1">
    <citation type="journal article" date="2020" name="ISME J.">
        <title>Parallel Reductive Genome Evolution in Desulfovibrio Ectosymbionts Independently Acquired by Trichonympha Protists in the Termite Gut.</title>
        <authorList>
            <person name="Takeuchi M."/>
            <person name="Kuwahara H."/>
            <person name="Murakami T."/>
            <person name="Takahashi K."/>
            <person name="Kajitani R."/>
            <person name="Toyoda A."/>
            <person name="Itoh T."/>
            <person name="Ohkuma M."/>
            <person name="Hongoh Y."/>
        </authorList>
    </citation>
    <scope>NUCLEOTIDE SEQUENCE [LARGE SCALE GENOMIC DNA]</scope>
    <source>
        <strain evidence="6">ZnDsv-02</strain>
    </source>
</reference>
<feature type="region of interest" description="Disordered" evidence="4">
    <location>
        <begin position="231"/>
        <end position="254"/>
    </location>
</feature>
<accession>A0A6L2R6X1</accession>
<evidence type="ECO:0000256" key="1">
    <source>
        <dbReference type="ARBA" id="ARBA00006295"/>
    </source>
</evidence>
<dbReference type="FunFam" id="1.10.10.2830:FF:000001">
    <property type="entry name" value="Chromosome partitioning protein ParB"/>
    <property type="match status" value="1"/>
</dbReference>
<dbReference type="NCBIfam" id="TIGR00180">
    <property type="entry name" value="parB_part"/>
    <property type="match status" value="1"/>
</dbReference>
<dbReference type="CDD" id="cd00093">
    <property type="entry name" value="HTH_XRE"/>
    <property type="match status" value="1"/>
</dbReference>
<dbReference type="InterPro" id="IPR004437">
    <property type="entry name" value="ParB/RepB/Spo0J"/>
</dbReference>
<evidence type="ECO:0000256" key="2">
    <source>
        <dbReference type="ARBA" id="ARBA00022829"/>
    </source>
</evidence>
<dbReference type="InterPro" id="IPR036086">
    <property type="entry name" value="ParB/Sulfiredoxin_sf"/>
</dbReference>
<evidence type="ECO:0000256" key="3">
    <source>
        <dbReference type="ARBA" id="ARBA00023125"/>
    </source>
</evidence>
<dbReference type="Pfam" id="PF02195">
    <property type="entry name" value="ParB_N"/>
    <property type="match status" value="1"/>
</dbReference>
<comment type="similarity">
    <text evidence="1">Belongs to the ParB family.</text>
</comment>
<organism evidence="6 7">
    <name type="scientific">Candidatus Desulfovibrio kirbyi</name>
    <dbReference type="NCBI Taxonomy" id="2696086"/>
    <lineage>
        <taxon>Bacteria</taxon>
        <taxon>Pseudomonadati</taxon>
        <taxon>Thermodesulfobacteriota</taxon>
        <taxon>Desulfovibrionia</taxon>
        <taxon>Desulfovibrionales</taxon>
        <taxon>Desulfovibrionaceae</taxon>
        <taxon>Desulfovibrio</taxon>
    </lineage>
</organism>
<dbReference type="GO" id="GO:0003677">
    <property type="term" value="F:DNA binding"/>
    <property type="evidence" value="ECO:0007669"/>
    <property type="project" value="UniProtKB-KW"/>
</dbReference>
<keyword evidence="2" id="KW-0159">Chromosome partition</keyword>
<dbReference type="InterPro" id="IPR003115">
    <property type="entry name" value="ParB_N"/>
</dbReference>
<name>A0A6L2R6X1_9BACT</name>
<dbReference type="FunFam" id="3.90.1530.30:FF:000001">
    <property type="entry name" value="Chromosome partitioning protein ParB"/>
    <property type="match status" value="1"/>
</dbReference>
<dbReference type="AlphaFoldDB" id="A0A6L2R6X1"/>
<dbReference type="PROSITE" id="PS50943">
    <property type="entry name" value="HTH_CROC1"/>
    <property type="match status" value="1"/>
</dbReference>
<dbReference type="EMBL" id="BLLL01000011">
    <property type="protein sequence ID" value="GFH63247.1"/>
    <property type="molecule type" value="Genomic_DNA"/>
</dbReference>
<dbReference type="PANTHER" id="PTHR33375:SF1">
    <property type="entry name" value="CHROMOSOME-PARTITIONING PROTEIN PARB-RELATED"/>
    <property type="match status" value="1"/>
</dbReference>